<reference evidence="2" key="1">
    <citation type="journal article" date="2014" name="Science">
        <title>Ancient hybridizations among the ancestral genomes of bread wheat.</title>
        <authorList>
            <consortium name="International Wheat Genome Sequencing Consortium,"/>
            <person name="Marcussen T."/>
            <person name="Sandve S.R."/>
            <person name="Heier L."/>
            <person name="Spannagl M."/>
            <person name="Pfeifer M."/>
            <person name="Jakobsen K.S."/>
            <person name="Wulff B.B."/>
            <person name="Steuernagel B."/>
            <person name="Mayer K.F."/>
            <person name="Olsen O.A."/>
        </authorList>
    </citation>
    <scope>NUCLEOTIDE SEQUENCE [LARGE SCALE GENOMIC DNA]</scope>
    <source>
        <strain evidence="2">cv. AL8/78</strain>
    </source>
</reference>
<organism evidence="1 2">
    <name type="scientific">Aegilops tauschii subsp. strangulata</name>
    <name type="common">Goatgrass</name>
    <dbReference type="NCBI Taxonomy" id="200361"/>
    <lineage>
        <taxon>Eukaryota</taxon>
        <taxon>Viridiplantae</taxon>
        <taxon>Streptophyta</taxon>
        <taxon>Embryophyta</taxon>
        <taxon>Tracheophyta</taxon>
        <taxon>Spermatophyta</taxon>
        <taxon>Magnoliopsida</taxon>
        <taxon>Liliopsida</taxon>
        <taxon>Poales</taxon>
        <taxon>Poaceae</taxon>
        <taxon>BOP clade</taxon>
        <taxon>Pooideae</taxon>
        <taxon>Triticodae</taxon>
        <taxon>Triticeae</taxon>
        <taxon>Triticinae</taxon>
        <taxon>Aegilops</taxon>
    </lineage>
</organism>
<reference evidence="2" key="2">
    <citation type="journal article" date="2017" name="Nat. Plants">
        <title>The Aegilops tauschii genome reveals multiple impacts of transposons.</title>
        <authorList>
            <person name="Zhao G."/>
            <person name="Zou C."/>
            <person name="Li K."/>
            <person name="Wang K."/>
            <person name="Li T."/>
            <person name="Gao L."/>
            <person name="Zhang X."/>
            <person name="Wang H."/>
            <person name="Yang Z."/>
            <person name="Liu X."/>
            <person name="Jiang W."/>
            <person name="Mao L."/>
            <person name="Kong X."/>
            <person name="Jiao Y."/>
            <person name="Jia J."/>
        </authorList>
    </citation>
    <scope>NUCLEOTIDE SEQUENCE [LARGE SCALE GENOMIC DNA]</scope>
    <source>
        <strain evidence="2">cv. AL8/78</strain>
    </source>
</reference>
<dbReference type="Proteomes" id="UP000015105">
    <property type="component" value="Chromosome 2D"/>
</dbReference>
<dbReference type="PROSITE" id="PS51257">
    <property type="entry name" value="PROKAR_LIPOPROTEIN"/>
    <property type="match status" value="1"/>
</dbReference>
<reference evidence="1" key="5">
    <citation type="journal article" date="2021" name="G3 (Bethesda)">
        <title>Aegilops tauschii genome assembly Aet v5.0 features greater sequence contiguity and improved annotation.</title>
        <authorList>
            <person name="Wang L."/>
            <person name="Zhu T."/>
            <person name="Rodriguez J.C."/>
            <person name="Deal K.R."/>
            <person name="Dubcovsky J."/>
            <person name="McGuire P.E."/>
            <person name="Lux T."/>
            <person name="Spannagl M."/>
            <person name="Mayer K.F.X."/>
            <person name="Baldrich P."/>
            <person name="Meyers B.C."/>
            <person name="Huo N."/>
            <person name="Gu Y.Q."/>
            <person name="Zhou H."/>
            <person name="Devos K.M."/>
            <person name="Bennetzen J.L."/>
            <person name="Unver T."/>
            <person name="Budak H."/>
            <person name="Gulick P.J."/>
            <person name="Galiba G."/>
            <person name="Kalapos B."/>
            <person name="Nelson D.R."/>
            <person name="Li P."/>
            <person name="You F.M."/>
            <person name="Luo M.C."/>
            <person name="Dvorak J."/>
        </authorList>
    </citation>
    <scope>NUCLEOTIDE SEQUENCE [LARGE SCALE GENOMIC DNA]</scope>
    <source>
        <strain evidence="1">cv. AL8/78</strain>
    </source>
</reference>
<proteinExistence type="predicted"/>
<accession>A0A453BVA7</accession>
<reference evidence="1" key="3">
    <citation type="journal article" date="2017" name="Nature">
        <title>Genome sequence of the progenitor of the wheat D genome Aegilops tauschii.</title>
        <authorList>
            <person name="Luo M.C."/>
            <person name="Gu Y.Q."/>
            <person name="Puiu D."/>
            <person name="Wang H."/>
            <person name="Twardziok S.O."/>
            <person name="Deal K.R."/>
            <person name="Huo N."/>
            <person name="Zhu T."/>
            <person name="Wang L."/>
            <person name="Wang Y."/>
            <person name="McGuire P.E."/>
            <person name="Liu S."/>
            <person name="Long H."/>
            <person name="Ramasamy R.K."/>
            <person name="Rodriguez J.C."/>
            <person name="Van S.L."/>
            <person name="Yuan L."/>
            <person name="Wang Z."/>
            <person name="Xia Z."/>
            <person name="Xiao L."/>
            <person name="Anderson O.D."/>
            <person name="Ouyang S."/>
            <person name="Liang Y."/>
            <person name="Zimin A.V."/>
            <person name="Pertea G."/>
            <person name="Qi P."/>
            <person name="Bennetzen J.L."/>
            <person name="Dai X."/>
            <person name="Dawson M.W."/>
            <person name="Muller H.G."/>
            <person name="Kugler K."/>
            <person name="Rivarola-Duarte L."/>
            <person name="Spannagl M."/>
            <person name="Mayer K.F.X."/>
            <person name="Lu F.H."/>
            <person name="Bevan M.W."/>
            <person name="Leroy P."/>
            <person name="Li P."/>
            <person name="You F.M."/>
            <person name="Sun Q."/>
            <person name="Liu Z."/>
            <person name="Lyons E."/>
            <person name="Wicker T."/>
            <person name="Salzberg S.L."/>
            <person name="Devos K.M."/>
            <person name="Dvorak J."/>
        </authorList>
    </citation>
    <scope>NUCLEOTIDE SEQUENCE [LARGE SCALE GENOMIC DNA]</scope>
    <source>
        <strain evidence="1">cv. AL8/78</strain>
    </source>
</reference>
<dbReference type="EnsemblPlants" id="AET2Gv20643000.11">
    <property type="protein sequence ID" value="AET2Gv20643000.11"/>
    <property type="gene ID" value="AET2Gv20643000"/>
</dbReference>
<reference evidence="1" key="4">
    <citation type="submission" date="2019-03" db="UniProtKB">
        <authorList>
            <consortium name="EnsemblPlants"/>
        </authorList>
    </citation>
    <scope>IDENTIFICATION</scope>
</reference>
<keyword evidence="2" id="KW-1185">Reference proteome</keyword>
<evidence type="ECO:0000313" key="2">
    <source>
        <dbReference type="Proteomes" id="UP000015105"/>
    </source>
</evidence>
<protein>
    <submittedName>
        <fullName evidence="1">Uncharacterized protein</fullName>
    </submittedName>
</protein>
<dbReference type="AlphaFoldDB" id="A0A453BVA7"/>
<evidence type="ECO:0000313" key="1">
    <source>
        <dbReference type="EnsemblPlants" id="AET2Gv20643000.11"/>
    </source>
</evidence>
<dbReference type="Gramene" id="AET2Gv20643000.11">
    <property type="protein sequence ID" value="AET2Gv20643000.11"/>
    <property type="gene ID" value="AET2Gv20643000"/>
</dbReference>
<name>A0A453BVA7_AEGTS</name>
<sequence length="57" mass="6582">MVQDHTRGILNWMQLRAECRLILLVYFFFACSNEANLNLGLCHDVLLPATSLDFLLQ</sequence>